<evidence type="ECO:0000256" key="9">
    <source>
        <dbReference type="ARBA" id="ARBA00023065"/>
    </source>
</evidence>
<evidence type="ECO:0000256" key="3">
    <source>
        <dbReference type="ARBA" id="ARBA00022448"/>
    </source>
</evidence>
<keyword evidence="4" id="KW-1003">Cell membrane</keyword>
<dbReference type="PANTHER" id="PTHR11893:SF41">
    <property type="entry name" value="INNEXIN INX2"/>
    <property type="match status" value="1"/>
</dbReference>
<dbReference type="InterPro" id="IPR000990">
    <property type="entry name" value="Innexin"/>
</dbReference>
<gene>
    <name evidence="12" type="primary">inx</name>
</gene>
<evidence type="ECO:0000256" key="10">
    <source>
        <dbReference type="ARBA" id="ARBA00023136"/>
    </source>
</evidence>
<dbReference type="AlphaFoldDB" id="A0A517BDW7"/>
<comment type="function">
    <text evidence="12">Structural component of the gap junctions.</text>
</comment>
<evidence type="ECO:0000256" key="12">
    <source>
        <dbReference type="RuleBase" id="RU010713"/>
    </source>
</evidence>
<keyword evidence="5 12" id="KW-0812">Transmembrane</keyword>
<name>A0A517BDW7_HELME</name>
<evidence type="ECO:0000256" key="2">
    <source>
        <dbReference type="ARBA" id="ARBA00004651"/>
    </source>
</evidence>
<keyword evidence="6" id="KW-0303">Gap junction</keyword>
<dbReference type="GO" id="GO:0007602">
    <property type="term" value="P:phototransduction"/>
    <property type="evidence" value="ECO:0007669"/>
    <property type="project" value="TreeGrafter"/>
</dbReference>
<evidence type="ECO:0000256" key="7">
    <source>
        <dbReference type="ARBA" id="ARBA00022949"/>
    </source>
</evidence>
<keyword evidence="8 12" id="KW-1133">Transmembrane helix</keyword>
<dbReference type="EMBL" id="MK983037">
    <property type="protein sequence ID" value="QDR50927.1"/>
    <property type="molecule type" value="mRNA"/>
</dbReference>
<dbReference type="PRINTS" id="PR01262">
    <property type="entry name" value="INNEXIN"/>
</dbReference>
<organism evidence="13">
    <name type="scientific">Heliconius melpomene</name>
    <name type="common">Postman butterfly</name>
    <dbReference type="NCBI Taxonomy" id="34740"/>
    <lineage>
        <taxon>Eukaryota</taxon>
        <taxon>Metazoa</taxon>
        <taxon>Ecdysozoa</taxon>
        <taxon>Arthropoda</taxon>
        <taxon>Hexapoda</taxon>
        <taxon>Insecta</taxon>
        <taxon>Pterygota</taxon>
        <taxon>Neoptera</taxon>
        <taxon>Endopterygota</taxon>
        <taxon>Lepidoptera</taxon>
        <taxon>Glossata</taxon>
        <taxon>Ditrysia</taxon>
        <taxon>Papilionoidea</taxon>
        <taxon>Nymphalidae</taxon>
        <taxon>Heliconiinae</taxon>
        <taxon>Heliconiini</taxon>
        <taxon>Heliconius</taxon>
    </lineage>
</organism>
<dbReference type="GO" id="GO:0005921">
    <property type="term" value="C:gap junction"/>
    <property type="evidence" value="ECO:0007669"/>
    <property type="project" value="UniProtKB-SubCell"/>
</dbReference>
<dbReference type="PANTHER" id="PTHR11893">
    <property type="entry name" value="INNEXIN"/>
    <property type="match status" value="1"/>
</dbReference>
<accession>A0A517BDW7</accession>
<reference evidence="13" key="1">
    <citation type="journal article" date="2019" name="Genome Biol. Evol.">
        <title>Evolution of Phototransduction Genes in Lepidoptera.</title>
        <authorList>
            <person name="Macias-Munoz A."/>
            <person name="Rangel Olguin A."/>
            <person name="Briscoe A."/>
        </authorList>
    </citation>
    <scope>NUCLEOTIDE SEQUENCE</scope>
</reference>
<feature type="transmembrane region" description="Helical" evidence="12">
    <location>
        <begin position="275"/>
        <end position="300"/>
    </location>
</feature>
<protein>
    <recommendedName>
        <fullName evidence="12">Innexin</fullName>
    </recommendedName>
</protein>
<evidence type="ECO:0000256" key="4">
    <source>
        <dbReference type="ARBA" id="ARBA00022475"/>
    </source>
</evidence>
<comment type="similarity">
    <text evidence="12">Belongs to the pannexin family.</text>
</comment>
<keyword evidence="7" id="KW-0965">Cell junction</keyword>
<keyword evidence="11 12" id="KW-0407">Ion channel</keyword>
<keyword evidence="3 12" id="KW-0813">Transport</keyword>
<dbReference type="Pfam" id="PF00876">
    <property type="entry name" value="Innexin"/>
    <property type="match status" value="1"/>
</dbReference>
<sequence>MIDLLLPLQPFIKFNNVYTDNNIFRLHYKLTVLMLLIFTMLVTCKQFFGEPIHCMGDGDNKNAINSYCWIYGTYTLKSRLHGVEGKHNIYAGVGPHDSNNDEQIKHTYYQWVCFMLLGQATMFYIPHYLWKSWEGGRLKALVSDLASPIIAKDWLEVRREELISYLKYTNFHTHKMYALHYAFCELLNLMNAVGQIFLLDIFLGGAFRNYGAAVAAFSYIPKVPSDNLSVNSVNPMDQFFPKLTKCWYRTYGPSGSVQLQDKLCVLSLNIVNEKIFVILWFWLIFLAFLSALAVFFRILVFSIPTLRTYMIMGHLKYVERSVVKKITKHFGIGGWFILHLLGKNINPLIYKDLIVELSKDICEKPYAV</sequence>
<dbReference type="PROSITE" id="PS51013">
    <property type="entry name" value="PANNEXIN"/>
    <property type="match status" value="1"/>
</dbReference>
<dbReference type="GO" id="GO:0005886">
    <property type="term" value="C:plasma membrane"/>
    <property type="evidence" value="ECO:0007669"/>
    <property type="project" value="UniProtKB-SubCell"/>
</dbReference>
<comment type="caution">
    <text evidence="12">Lacks conserved residue(s) required for the propagation of feature annotation.</text>
</comment>
<evidence type="ECO:0000313" key="13">
    <source>
        <dbReference type="EMBL" id="QDR50927.1"/>
    </source>
</evidence>
<feature type="transmembrane region" description="Helical" evidence="12">
    <location>
        <begin position="30"/>
        <end position="48"/>
    </location>
</feature>
<dbReference type="GO" id="GO:0034220">
    <property type="term" value="P:monoatomic ion transmembrane transport"/>
    <property type="evidence" value="ECO:0007669"/>
    <property type="project" value="UniProtKB-KW"/>
</dbReference>
<proteinExistence type="evidence at transcript level"/>
<feature type="transmembrane region" description="Helical" evidence="12">
    <location>
        <begin position="108"/>
        <end position="130"/>
    </location>
</feature>
<evidence type="ECO:0000256" key="11">
    <source>
        <dbReference type="ARBA" id="ARBA00023303"/>
    </source>
</evidence>
<evidence type="ECO:0000256" key="5">
    <source>
        <dbReference type="ARBA" id="ARBA00022692"/>
    </source>
</evidence>
<keyword evidence="10 12" id="KW-0472">Membrane</keyword>
<comment type="subcellular location">
    <subcellularLocation>
        <location evidence="1">Cell junction</location>
        <location evidence="1">Gap junction</location>
    </subcellularLocation>
    <subcellularLocation>
        <location evidence="2 12">Cell membrane</location>
        <topology evidence="2 12">Multi-pass membrane protein</topology>
    </subcellularLocation>
</comment>
<keyword evidence="9 12" id="KW-0406">Ion transport</keyword>
<dbReference type="GO" id="GO:0005243">
    <property type="term" value="F:gap junction channel activity"/>
    <property type="evidence" value="ECO:0007669"/>
    <property type="project" value="TreeGrafter"/>
</dbReference>
<evidence type="ECO:0000256" key="6">
    <source>
        <dbReference type="ARBA" id="ARBA00022868"/>
    </source>
</evidence>
<evidence type="ECO:0000256" key="1">
    <source>
        <dbReference type="ARBA" id="ARBA00004610"/>
    </source>
</evidence>
<evidence type="ECO:0000256" key="8">
    <source>
        <dbReference type="ARBA" id="ARBA00022989"/>
    </source>
</evidence>